<keyword evidence="1" id="KW-1133">Transmembrane helix</keyword>
<feature type="transmembrane region" description="Helical" evidence="1">
    <location>
        <begin position="50"/>
        <end position="71"/>
    </location>
</feature>
<dbReference type="AlphaFoldDB" id="A0A6N6NTC8"/>
<sequence length="588" mass="62824">MNEHDFFTRYAELMKSIEPSEELVAATLARAKEQTTHSGRKTRFRKPHKPYAIAACFVAGVLIVGGVGYAASTAGEAILSPQSATQAAARSFTVRAWASDGGTILPTEDGQIVFDRTHSQWTQTGEAEGYFTGCTFTVEGEGISRVQASISTGELYRQDVTTISQTSDPIAFNRAVNWDDRFRGLDGTLSSSDSVIVVKWDAEEGGDLNGEEPRSNQEIQAALLKRYGSVIDLALADAPGIADGTTCFGLFNPDAESDPLSLFDGAALTVTATFEDGSTSTQVITLHEAMFRVEPRYADNSTYFDMTSEITSRIVDANLVKTHAVTPAENADGTYSLASVYGEIASTTSDPFPSSDETANEFARTLMPNSVDEDVSLVDETKPIGKSSGELEIMGANDSVAAQTIAMSSDKYGNPHVSLIDCDSVVVHAPTVMFGNEPPLGRAKSEFAYLSGFGGDSSYADKWLKQRFGMTFNDDGTLATDGFTFATITIDVENTGGADEDFVGGCENLATLVVISDEGSVSRISRTSYELVEEVAAPSRADDFVGSIYSAPANSHVTCIFAYAIPSNFAADENVYVMVSGKLFPVNA</sequence>
<reference evidence="2 3" key="1">
    <citation type="submission" date="2019-09" db="EMBL/GenBank/DDBJ databases">
        <title>Whole genome shotgun sequencing (WGS) of Ellagibacter isourolithinifaciens DSM 104140(T) and Adlercreutzia muris DSM 29508(T).</title>
        <authorList>
            <person name="Stoll D.A."/>
            <person name="Danylec N."/>
            <person name="Huch M."/>
        </authorList>
    </citation>
    <scope>NUCLEOTIDE SEQUENCE [LARGE SCALE GENOMIC DNA]</scope>
    <source>
        <strain evidence="2 3">DSM 104140</strain>
    </source>
</reference>
<keyword evidence="1" id="KW-0472">Membrane</keyword>
<dbReference type="EMBL" id="WAJR01000004">
    <property type="protein sequence ID" value="KAB1641762.1"/>
    <property type="molecule type" value="Genomic_DNA"/>
</dbReference>
<dbReference type="Proteomes" id="UP000468668">
    <property type="component" value="Unassembled WGS sequence"/>
</dbReference>
<keyword evidence="3" id="KW-1185">Reference proteome</keyword>
<evidence type="ECO:0000313" key="3">
    <source>
        <dbReference type="Proteomes" id="UP000468668"/>
    </source>
</evidence>
<evidence type="ECO:0000313" key="2">
    <source>
        <dbReference type="EMBL" id="KAB1641762.1"/>
    </source>
</evidence>
<keyword evidence="1" id="KW-0812">Transmembrane</keyword>
<protein>
    <submittedName>
        <fullName evidence="2">Uncharacterized protein</fullName>
    </submittedName>
</protein>
<proteinExistence type="predicted"/>
<dbReference type="OrthoDB" id="3170364at2"/>
<name>A0A6N6NTC8_9ACTN</name>
<evidence type="ECO:0000256" key="1">
    <source>
        <dbReference type="SAM" id="Phobius"/>
    </source>
</evidence>
<dbReference type="GeneID" id="98657328"/>
<organism evidence="2 3">
    <name type="scientific">Ellagibacter isourolithinifaciens</name>
    <dbReference type="NCBI Taxonomy" id="2137581"/>
    <lineage>
        <taxon>Bacteria</taxon>
        <taxon>Bacillati</taxon>
        <taxon>Actinomycetota</taxon>
        <taxon>Coriobacteriia</taxon>
        <taxon>Eggerthellales</taxon>
        <taxon>Eggerthellaceae</taxon>
        <taxon>Ellagibacter</taxon>
    </lineage>
</organism>
<dbReference type="RefSeq" id="WP_158048931.1">
    <property type="nucleotide sequence ID" value="NZ_WAJR01000004.1"/>
</dbReference>
<gene>
    <name evidence="2" type="ORF">F8C90_02790</name>
</gene>
<accession>A0A6N6NTC8</accession>
<comment type="caution">
    <text evidence="2">The sequence shown here is derived from an EMBL/GenBank/DDBJ whole genome shotgun (WGS) entry which is preliminary data.</text>
</comment>